<proteinExistence type="predicted"/>
<organism evidence="3">
    <name type="scientific">Schlesneria paludicola</name>
    <dbReference type="NCBI Taxonomy" id="360056"/>
    <lineage>
        <taxon>Bacteria</taxon>
        <taxon>Pseudomonadati</taxon>
        <taxon>Planctomycetota</taxon>
        <taxon>Planctomycetia</taxon>
        <taxon>Planctomycetales</taxon>
        <taxon>Planctomycetaceae</taxon>
        <taxon>Schlesneria</taxon>
    </lineage>
</organism>
<dbReference type="EMBL" id="DSVQ01000010">
    <property type="protein sequence ID" value="HGT38591.1"/>
    <property type="molecule type" value="Genomic_DNA"/>
</dbReference>
<sequence length="540" mass="61354">MLKLPTVLLPLSVVVGVMVLVSAAARSPVHPVPVASVADVPPDLPAVVERVNALFQRQWADAGVEPAPLADDLQVLRRLSLALHGTVPSLEEIRRFEADHAPQRLARWTLQMLNDNRFADYFAARLARSLIGAEQGQFILFRRDQFTNWLAEQIRQERPYDEIVRQMIADEGLWTGRPATNFITQAFADGNLDPNKLAGRTARAFLGQRIDCAQCHNHPFAEWKQQQFEGLAACFAEARATPLGIHDDARRRWEVEDRQTQEKRVVPAAVPFGDEWWPAEGSPRERLAAWVTHPQNRRLERAVVNRVWGLLFGRPYHAPVDDVPNPPEPADLDHDLLDLLGHDFRAHRFSLKRLVQIIAAARPFRLASRHPAYEFGTQAELVEQTWAAFPLVRLRPEQMIGAMVQAASIKTIDQNSHLFTRLLRLIRENDFLKEYGDLGEQELEDRSGTIPQALLRMNGRFAAEISEANILNAPGRLTGMAPSDEDCVNLAYLCCLTRYPTPTEREYFCAELKAQRQQRGSVVEDLYWTLFNSPEFCWNH</sequence>
<dbReference type="Pfam" id="PF07587">
    <property type="entry name" value="PSD1"/>
    <property type="match status" value="1"/>
</dbReference>
<evidence type="ECO:0000313" key="3">
    <source>
        <dbReference type="EMBL" id="HGT38591.1"/>
    </source>
</evidence>
<protein>
    <submittedName>
        <fullName evidence="3">DUF1549 domain-containing protein</fullName>
    </submittedName>
</protein>
<evidence type="ECO:0000259" key="1">
    <source>
        <dbReference type="Pfam" id="PF07583"/>
    </source>
</evidence>
<dbReference type="PANTHER" id="PTHR35889:SF3">
    <property type="entry name" value="F-BOX DOMAIN-CONTAINING PROTEIN"/>
    <property type="match status" value="1"/>
</dbReference>
<name>A0A7C4LPA6_9PLAN</name>
<reference evidence="3" key="1">
    <citation type="journal article" date="2020" name="mSystems">
        <title>Genome- and Community-Level Interaction Insights into Carbon Utilization and Element Cycling Functions of Hydrothermarchaeota in Hydrothermal Sediment.</title>
        <authorList>
            <person name="Zhou Z."/>
            <person name="Liu Y."/>
            <person name="Xu W."/>
            <person name="Pan J."/>
            <person name="Luo Z.H."/>
            <person name="Li M."/>
        </authorList>
    </citation>
    <scope>NUCLEOTIDE SEQUENCE [LARGE SCALE GENOMIC DNA]</scope>
    <source>
        <strain evidence="3">SpSt-508</strain>
    </source>
</reference>
<accession>A0A7C4LPA6</accession>
<dbReference type="InterPro" id="IPR022655">
    <property type="entry name" value="DUF1553"/>
</dbReference>
<evidence type="ECO:0000259" key="2">
    <source>
        <dbReference type="Pfam" id="PF07587"/>
    </source>
</evidence>
<dbReference type="PANTHER" id="PTHR35889">
    <property type="entry name" value="CYCLOINULO-OLIGOSACCHARIDE FRUCTANOTRANSFERASE-RELATED"/>
    <property type="match status" value="1"/>
</dbReference>
<gene>
    <name evidence="3" type="ORF">ENS64_04925</name>
</gene>
<comment type="caution">
    <text evidence="3">The sequence shown here is derived from an EMBL/GenBank/DDBJ whole genome shotgun (WGS) entry which is preliminary data.</text>
</comment>
<dbReference type="InterPro" id="IPR011444">
    <property type="entry name" value="DUF1549"/>
</dbReference>
<feature type="domain" description="DUF1553" evidence="2">
    <location>
        <begin position="284"/>
        <end position="407"/>
    </location>
</feature>
<feature type="domain" description="DUF1549" evidence="1">
    <location>
        <begin position="51"/>
        <end position="239"/>
    </location>
</feature>
<dbReference type="Pfam" id="PF07583">
    <property type="entry name" value="PSCyt2"/>
    <property type="match status" value="1"/>
</dbReference>
<dbReference type="AlphaFoldDB" id="A0A7C4LPA6"/>